<dbReference type="Proteomes" id="UP000000391">
    <property type="component" value="Chromosome"/>
</dbReference>
<feature type="transmembrane region" description="Helical" evidence="5">
    <location>
        <begin position="193"/>
        <end position="209"/>
    </location>
</feature>
<evidence type="ECO:0000256" key="2">
    <source>
        <dbReference type="ARBA" id="ARBA00022692"/>
    </source>
</evidence>
<comment type="subcellular location">
    <subcellularLocation>
        <location evidence="1">Membrane</location>
        <topology evidence="1">Multi-pass membrane protein</topology>
    </subcellularLocation>
</comment>
<accession>D7E7D4</accession>
<dbReference type="AlphaFoldDB" id="D7E7D4"/>
<name>D7E7D4_METEZ</name>
<evidence type="ECO:0000259" key="6">
    <source>
        <dbReference type="Pfam" id="PF14378"/>
    </source>
</evidence>
<dbReference type="SUPFAM" id="SSF48317">
    <property type="entry name" value="Acid phosphatase/Vanadium-dependent haloperoxidase"/>
    <property type="match status" value="1"/>
</dbReference>
<feature type="transmembrane region" description="Helical" evidence="5">
    <location>
        <begin position="242"/>
        <end position="260"/>
    </location>
</feature>
<evidence type="ECO:0000256" key="4">
    <source>
        <dbReference type="ARBA" id="ARBA00023136"/>
    </source>
</evidence>
<keyword evidence="2 5" id="KW-0812">Transmembrane</keyword>
<dbReference type="EMBL" id="CP002069">
    <property type="protein sequence ID" value="ADI73883.1"/>
    <property type="molecule type" value="Genomic_DNA"/>
</dbReference>
<reference evidence="7 8" key="1">
    <citation type="submission" date="2010-06" db="EMBL/GenBank/DDBJ databases">
        <title>Complete sequence chromosome of Methanohalobium evestigatum Z-7303.</title>
        <authorList>
            <consortium name="US DOE Joint Genome Institute"/>
            <person name="Lucas S."/>
            <person name="Copeland A."/>
            <person name="Lapidus A."/>
            <person name="Cheng J.-F."/>
            <person name="Bruce D."/>
            <person name="Goodwin L."/>
            <person name="Pitluck S."/>
            <person name="Saunders E."/>
            <person name="Detter J.C."/>
            <person name="Han C."/>
            <person name="Tapia R."/>
            <person name="Land M."/>
            <person name="Hauser L."/>
            <person name="Kyrpides N."/>
            <person name="Mikhailova N."/>
            <person name="Sieprawska-Lupa M."/>
            <person name="Whitman W.B."/>
            <person name="Anderson I."/>
            <person name="Woyke T."/>
        </authorList>
    </citation>
    <scope>NUCLEOTIDE SEQUENCE [LARGE SCALE GENOMIC DNA]</scope>
    <source>
        <strain evidence="8">ATCC BAA-1072 / DSM 3721 / NBRC 107634 / OCM 161 / Z-7303</strain>
    </source>
</reference>
<evidence type="ECO:0000256" key="1">
    <source>
        <dbReference type="ARBA" id="ARBA00004141"/>
    </source>
</evidence>
<sequence length="275" mass="31975">MVSEHLLSIITLFVVIFLSIIGYYVFIPSEFKNEHNKPQKQKLVIDTLIYFIPIILVYVFINFENNITNHLGIVPRDSYTKYLIMIEGDIVNYVQYIANPLLTYISSAVYLFAFPFLLVFTFFILVYTQKLKLLKQFTIAFILIYLIAYPFYVLLPVEVTGYTLKNVEPLLYELNPIISQGIRMSDPNLDNCLPSLHTALSVMSILIVFKSGLRRYKMFATSVTAAILFTTLYLGIHWIIDLITGFILALGVFYITDRHLHLFKIPDRFKINHRM</sequence>
<feature type="transmembrane region" description="Helical" evidence="5">
    <location>
        <begin position="101"/>
        <end position="125"/>
    </location>
</feature>
<dbReference type="CDD" id="cd03386">
    <property type="entry name" value="PAP2_Aur1_like"/>
    <property type="match status" value="1"/>
</dbReference>
<dbReference type="GO" id="GO:0016020">
    <property type="term" value="C:membrane"/>
    <property type="evidence" value="ECO:0007669"/>
    <property type="project" value="UniProtKB-SubCell"/>
</dbReference>
<evidence type="ECO:0000313" key="8">
    <source>
        <dbReference type="Proteomes" id="UP000000391"/>
    </source>
</evidence>
<feature type="domain" description="Inositolphosphotransferase Aur1/Ipt1" evidence="6">
    <location>
        <begin position="98"/>
        <end position="255"/>
    </location>
</feature>
<dbReference type="HOGENOM" id="CLU_068382_0_0_2"/>
<proteinExistence type="predicted"/>
<dbReference type="STRING" id="644295.Metev_0994"/>
<evidence type="ECO:0000313" key="7">
    <source>
        <dbReference type="EMBL" id="ADI73883.1"/>
    </source>
</evidence>
<gene>
    <name evidence="7" type="ordered locus">Metev_0994</name>
</gene>
<dbReference type="InterPro" id="IPR052185">
    <property type="entry name" value="IPC_Synthase-Related"/>
</dbReference>
<evidence type="ECO:0000256" key="3">
    <source>
        <dbReference type="ARBA" id="ARBA00022989"/>
    </source>
</evidence>
<feature type="transmembrane region" description="Helical" evidence="5">
    <location>
        <begin position="6"/>
        <end position="27"/>
    </location>
</feature>
<dbReference type="KEGG" id="mev:Metev_0994"/>
<dbReference type="InterPro" id="IPR026841">
    <property type="entry name" value="Aur1/Ipt1"/>
</dbReference>
<keyword evidence="8" id="KW-1185">Reference proteome</keyword>
<organism evidence="7 8">
    <name type="scientific">Methanohalobium evestigatum (strain ATCC BAA-1072 / DSM 3721 / NBRC 107634 / OCM 161 / Z-7303)</name>
    <dbReference type="NCBI Taxonomy" id="644295"/>
    <lineage>
        <taxon>Archaea</taxon>
        <taxon>Methanobacteriati</taxon>
        <taxon>Methanobacteriota</taxon>
        <taxon>Stenosarchaea group</taxon>
        <taxon>Methanomicrobia</taxon>
        <taxon>Methanosarcinales</taxon>
        <taxon>Methanosarcinaceae</taxon>
        <taxon>Methanohalobium</taxon>
    </lineage>
</organism>
<dbReference type="Pfam" id="PF14378">
    <property type="entry name" value="PAP2_3"/>
    <property type="match status" value="1"/>
</dbReference>
<dbReference type="PANTHER" id="PTHR31310:SF7">
    <property type="entry name" value="PA-PHOSPHATASE RELATED-FAMILY PROTEIN DDB_G0268928"/>
    <property type="match status" value="1"/>
</dbReference>
<feature type="transmembrane region" description="Helical" evidence="5">
    <location>
        <begin position="43"/>
        <end position="61"/>
    </location>
</feature>
<feature type="transmembrane region" description="Helical" evidence="5">
    <location>
        <begin position="137"/>
        <end position="155"/>
    </location>
</feature>
<protein>
    <submittedName>
        <fullName evidence="7">Phosphoesterase PA-phosphatase related protein</fullName>
    </submittedName>
</protein>
<keyword evidence="3 5" id="KW-1133">Transmembrane helix</keyword>
<keyword evidence="4 5" id="KW-0472">Membrane</keyword>
<dbReference type="InterPro" id="IPR036938">
    <property type="entry name" value="PAP2/HPO_sf"/>
</dbReference>
<evidence type="ECO:0000256" key="5">
    <source>
        <dbReference type="SAM" id="Phobius"/>
    </source>
</evidence>
<dbReference type="PANTHER" id="PTHR31310">
    <property type="match status" value="1"/>
</dbReference>